<keyword evidence="15" id="KW-1185">Reference proteome</keyword>
<feature type="region of interest" description="Disordered" evidence="12">
    <location>
        <begin position="1"/>
        <end position="22"/>
    </location>
</feature>
<dbReference type="PANTHER" id="PTHR45703:SF1">
    <property type="entry name" value="DYNEINS HEAVY CHAIN"/>
    <property type="match status" value="1"/>
</dbReference>
<evidence type="ECO:0000256" key="5">
    <source>
        <dbReference type="ARBA" id="ARBA00022840"/>
    </source>
</evidence>
<keyword evidence="5" id="KW-0067">ATP-binding</keyword>
<dbReference type="VEuPathDB" id="FungiDB:SPRG_17500"/>
<dbReference type="GO" id="GO:0051959">
    <property type="term" value="F:dynein light intermediate chain binding"/>
    <property type="evidence" value="ECO:0007669"/>
    <property type="project" value="InterPro"/>
</dbReference>
<evidence type="ECO:0000256" key="12">
    <source>
        <dbReference type="SAM" id="MobiDB-lite"/>
    </source>
</evidence>
<evidence type="ECO:0000313" key="15">
    <source>
        <dbReference type="Proteomes" id="UP000030745"/>
    </source>
</evidence>
<evidence type="ECO:0000256" key="1">
    <source>
        <dbReference type="ARBA" id="ARBA00004430"/>
    </source>
</evidence>
<dbReference type="Proteomes" id="UP000030745">
    <property type="component" value="Unassembled WGS sequence"/>
</dbReference>
<accession>A0A067BFC7</accession>
<dbReference type="InterPro" id="IPR042222">
    <property type="entry name" value="Dynein_2_N"/>
</dbReference>
<evidence type="ECO:0000256" key="7">
    <source>
        <dbReference type="ARBA" id="ARBA00023054"/>
    </source>
</evidence>
<comment type="subcellular location">
    <subcellularLocation>
        <location evidence="1">Cytoplasm</location>
        <location evidence="1">Cytoskeleton</location>
        <location evidence="1">Cilium axoneme</location>
    </subcellularLocation>
</comment>
<dbReference type="GO" id="GO:0030286">
    <property type="term" value="C:dynein complex"/>
    <property type="evidence" value="ECO:0007669"/>
    <property type="project" value="UniProtKB-KW"/>
</dbReference>
<evidence type="ECO:0000313" key="14">
    <source>
        <dbReference type="EMBL" id="KDO17084.1"/>
    </source>
</evidence>
<organism evidence="14 15">
    <name type="scientific">Saprolegnia parasitica (strain CBS 223.65)</name>
    <dbReference type="NCBI Taxonomy" id="695850"/>
    <lineage>
        <taxon>Eukaryota</taxon>
        <taxon>Sar</taxon>
        <taxon>Stramenopiles</taxon>
        <taxon>Oomycota</taxon>
        <taxon>Saprolegniomycetes</taxon>
        <taxon>Saprolegniales</taxon>
        <taxon>Saprolegniaceae</taxon>
        <taxon>Saprolegnia</taxon>
    </lineage>
</organism>
<dbReference type="InterPro" id="IPR013602">
    <property type="entry name" value="Dynein_heavy_linker"/>
</dbReference>
<keyword evidence="10" id="KW-0206">Cytoskeleton</keyword>
<dbReference type="KEGG" id="spar:SPRG_17500"/>
<dbReference type="GO" id="GO:0005930">
    <property type="term" value="C:axoneme"/>
    <property type="evidence" value="ECO:0007669"/>
    <property type="project" value="UniProtKB-SubCell"/>
</dbReference>
<evidence type="ECO:0000256" key="4">
    <source>
        <dbReference type="ARBA" id="ARBA00022741"/>
    </source>
</evidence>
<dbReference type="Gene3D" id="1.20.140.100">
    <property type="entry name" value="Dynein heavy chain, N-terminal domain 2"/>
    <property type="match status" value="1"/>
</dbReference>
<dbReference type="Pfam" id="PF08393">
    <property type="entry name" value="DHC_N2"/>
    <property type="match status" value="1"/>
</dbReference>
<evidence type="ECO:0000256" key="9">
    <source>
        <dbReference type="ARBA" id="ARBA00023175"/>
    </source>
</evidence>
<dbReference type="EMBL" id="KK583787">
    <property type="protein sequence ID" value="KDO17084.1"/>
    <property type="molecule type" value="Genomic_DNA"/>
</dbReference>
<proteinExistence type="predicted"/>
<dbReference type="OrthoDB" id="5593012at2759"/>
<keyword evidence="9" id="KW-0505">Motor protein</keyword>
<evidence type="ECO:0000256" key="6">
    <source>
        <dbReference type="ARBA" id="ARBA00023017"/>
    </source>
</evidence>
<dbReference type="FunFam" id="1.10.287.2620:FF:000002">
    <property type="entry name" value="Dynein heavy chain 2, axonemal"/>
    <property type="match status" value="1"/>
</dbReference>
<reference evidence="14 15" key="1">
    <citation type="journal article" date="2013" name="PLoS Genet.">
        <title>Distinctive expansion of potential virulence genes in the genome of the oomycete fish pathogen Saprolegnia parasitica.</title>
        <authorList>
            <person name="Jiang R.H."/>
            <person name="de Bruijn I."/>
            <person name="Haas B.J."/>
            <person name="Belmonte R."/>
            <person name="Lobach L."/>
            <person name="Christie J."/>
            <person name="van den Ackerveken G."/>
            <person name="Bottin A."/>
            <person name="Bulone V."/>
            <person name="Diaz-Moreno S.M."/>
            <person name="Dumas B."/>
            <person name="Fan L."/>
            <person name="Gaulin E."/>
            <person name="Govers F."/>
            <person name="Grenville-Briggs L.J."/>
            <person name="Horner N.R."/>
            <person name="Levin J.Z."/>
            <person name="Mammella M."/>
            <person name="Meijer H.J."/>
            <person name="Morris P."/>
            <person name="Nusbaum C."/>
            <person name="Oome S."/>
            <person name="Phillips A.J."/>
            <person name="van Rooyen D."/>
            <person name="Rzeszutek E."/>
            <person name="Saraiva M."/>
            <person name="Secombes C.J."/>
            <person name="Seidl M.F."/>
            <person name="Snel B."/>
            <person name="Stassen J.H."/>
            <person name="Sykes S."/>
            <person name="Tripathy S."/>
            <person name="van den Berg H."/>
            <person name="Vega-Arreguin J.C."/>
            <person name="Wawra S."/>
            <person name="Young S.K."/>
            <person name="Zeng Q."/>
            <person name="Dieguez-Uribeondo J."/>
            <person name="Russ C."/>
            <person name="Tyler B.M."/>
            <person name="van West P."/>
        </authorList>
    </citation>
    <scope>NUCLEOTIDE SEQUENCE [LARGE SCALE GENOMIC DNA]</scope>
    <source>
        <strain evidence="14 15">CBS 223.65</strain>
    </source>
</reference>
<evidence type="ECO:0000256" key="10">
    <source>
        <dbReference type="ARBA" id="ARBA00023212"/>
    </source>
</evidence>
<dbReference type="GO" id="GO:0005524">
    <property type="term" value="F:ATP binding"/>
    <property type="evidence" value="ECO:0007669"/>
    <property type="project" value="UniProtKB-KW"/>
</dbReference>
<dbReference type="RefSeq" id="XP_012212208.1">
    <property type="nucleotide sequence ID" value="XM_012356818.1"/>
</dbReference>
<dbReference type="GeneID" id="24139040"/>
<keyword evidence="6" id="KW-0243">Dynein</keyword>
<sequence length="1126" mass="125977">MDPDIRPVEPVTKRPQPPRSLLAPSQALFHVLPSPEKIVTSTPLKPTAPGSPRADQLSGLSRRARALAQAISPLSPRPSLQKRCADAMPWQLEVKNQDVVLDCPELDANYPPLLDPFCRTLGVEQVDAIEKFASSDRIGSNYSLPAAHLVIRRHLPTPTASPLVFLNPTNELDATVGLPALDIAFHPVAASPPKIELPLVTTSGKPVFSPLPPMLPVATRSVATVRSLAENDDAAARYQYYLEHVISTKDIVPMNPRWTEHIQKLVARALQQLPQARAAAILRAMFDETVANYYFSIKKAVLDYLLLREGTQRRLHIPGGTPAMYQVQMKWKWGEGYAHAIAPTRGWIDRKLLAKDHLSQYLMILDSHLLALHYVWGDFEKLLLVDLPSTDGLASHLVPMDIKTFEKRQLTQAAHVKRLLLDKWFNTAKRILTTAKNEDVLASALLQPKHYFDCVATLMSLQLRGLIVRSIDAYVAFFRKHASCSPLKGLLLSLQLDHTAINFTTSLEDATAALLNVLFNIPACFTHVDRVETKFEPSIILGGSPFLWGVGLHEDEVVRAADEIKALLTHSMAHASSVRANYARYAMVAAGDVALEAFMAARHDIAAYAAEIGKFMRFAMQIAAEPNQGQCPSGLFHVDCTSLNAGLIQKASRFIQALFHAFSQATIQINMDIRQQFKLMVSRLSKKPVDLYELVDAEAYLTKLRTQELLELFRSVQDVKHRIQFLIEQVELVPSCPVLTGLSVASELLSSTAKTFEWKNQIEKVIRDGEVALQNERTRIETTFIAKRSRFQAELEELESEVNSFQKKSDLRHATTYVGQLTKVRDAILQARHTIDTIADEEAKLGWVQTDFLQLDTICETLEPYDQLWRTARDFREASVRWMRGNIFELDAKGNERAIHCMNSTLLTAAKQLAETSPAAVSATETLRKQIAELKESIGLISVMSNPTLRDRHWSQIATTVGFVIDPTEHLTLQRLLDMGVQDHVLNLLEISNAATMEAEIERSLEAMAEEWLHMEFQFVLVPSSESYVLADASIADVHTKLDDHVVKTQAIRSSPYKKPFFGRAIAWERSLLKLRDVTELLSETGKAWASIEPLFASKADIPVLDKASPEAKKFALADSHWRSIM</sequence>
<protein>
    <recommendedName>
        <fullName evidence="13">Dynein heavy chain linker domain-containing protein</fullName>
    </recommendedName>
</protein>
<feature type="domain" description="Dynein heavy chain linker" evidence="13">
    <location>
        <begin position="855"/>
        <end position="1126"/>
    </location>
</feature>
<dbReference type="OMA" id="ENDFKWL"/>
<keyword evidence="8" id="KW-0969">Cilium</keyword>
<feature type="non-terminal residue" evidence="14">
    <location>
        <position position="1126"/>
    </location>
</feature>
<keyword evidence="11" id="KW-0966">Cell projection</keyword>
<evidence type="ECO:0000256" key="2">
    <source>
        <dbReference type="ARBA" id="ARBA00022490"/>
    </source>
</evidence>
<dbReference type="AlphaFoldDB" id="A0A067BFC7"/>
<keyword evidence="3" id="KW-0493">Microtubule</keyword>
<dbReference type="GO" id="GO:0007018">
    <property type="term" value="P:microtubule-based movement"/>
    <property type="evidence" value="ECO:0007669"/>
    <property type="project" value="InterPro"/>
</dbReference>
<dbReference type="GO" id="GO:0005874">
    <property type="term" value="C:microtubule"/>
    <property type="evidence" value="ECO:0007669"/>
    <property type="project" value="UniProtKB-KW"/>
</dbReference>
<name>A0A067BFC7_SAPPC</name>
<dbReference type="GO" id="GO:0045505">
    <property type="term" value="F:dynein intermediate chain binding"/>
    <property type="evidence" value="ECO:0007669"/>
    <property type="project" value="InterPro"/>
</dbReference>
<dbReference type="PANTHER" id="PTHR45703">
    <property type="entry name" value="DYNEIN HEAVY CHAIN"/>
    <property type="match status" value="1"/>
</dbReference>
<dbReference type="Gene3D" id="1.10.287.2620">
    <property type="match status" value="1"/>
</dbReference>
<evidence type="ECO:0000256" key="3">
    <source>
        <dbReference type="ARBA" id="ARBA00022701"/>
    </source>
</evidence>
<gene>
    <name evidence="14" type="ORF">SPRG_17500</name>
</gene>
<keyword evidence="4" id="KW-0547">Nucleotide-binding</keyword>
<evidence type="ECO:0000259" key="13">
    <source>
        <dbReference type="Pfam" id="PF08393"/>
    </source>
</evidence>
<evidence type="ECO:0000256" key="11">
    <source>
        <dbReference type="ARBA" id="ARBA00023273"/>
    </source>
</evidence>
<dbReference type="STRING" id="695850.A0A067BFC7"/>
<dbReference type="InterPro" id="IPR026983">
    <property type="entry name" value="DHC"/>
</dbReference>
<keyword evidence="7" id="KW-0175">Coiled coil</keyword>
<evidence type="ECO:0000256" key="8">
    <source>
        <dbReference type="ARBA" id="ARBA00023069"/>
    </source>
</evidence>
<keyword evidence="2" id="KW-0963">Cytoplasm</keyword>